<organism evidence="1 2">
    <name type="scientific">Neisseria shayeganii</name>
    <dbReference type="NCBI Taxonomy" id="607712"/>
    <lineage>
        <taxon>Bacteria</taxon>
        <taxon>Pseudomonadati</taxon>
        <taxon>Pseudomonadota</taxon>
        <taxon>Betaproteobacteria</taxon>
        <taxon>Neisseriales</taxon>
        <taxon>Neisseriaceae</taxon>
        <taxon>Neisseria</taxon>
    </lineage>
</organism>
<protein>
    <submittedName>
        <fullName evidence="1">Uncharacterized protein</fullName>
    </submittedName>
</protein>
<evidence type="ECO:0000313" key="1">
    <source>
        <dbReference type="EMBL" id="QMT41248.1"/>
    </source>
</evidence>
<name>A0A7D7S8Y3_9NEIS</name>
<sequence length="68" mass="8250">MNYYLMYPDSAKIVVRGNPRDTLSYERFDKTEKVWKSDINLWWKLETSDFIDFNEIDEAEALRLISRI</sequence>
<evidence type="ECO:0000313" key="2">
    <source>
        <dbReference type="Proteomes" id="UP000514752"/>
    </source>
</evidence>
<dbReference type="EMBL" id="CP059567">
    <property type="protein sequence ID" value="QMT41248.1"/>
    <property type="molecule type" value="Genomic_DNA"/>
</dbReference>
<dbReference type="AlphaFoldDB" id="A0A7D7S8Y3"/>
<dbReference type="Proteomes" id="UP000514752">
    <property type="component" value="Chromosome"/>
</dbReference>
<reference evidence="1 2" key="1">
    <citation type="submission" date="2020-07" db="EMBL/GenBank/DDBJ databases">
        <title>Genomic diversity of species in the Neisseriaceae family.</title>
        <authorList>
            <person name="Vincent A.T."/>
            <person name="Bernet E."/>
            <person name="Veyrier F.J."/>
        </authorList>
    </citation>
    <scope>NUCLEOTIDE SEQUENCE [LARGE SCALE GENOMIC DNA]</scope>
    <source>
        <strain evidence="1 2">DSM 22244</strain>
    </source>
</reference>
<dbReference type="KEGG" id="nsg:H3L94_04260"/>
<accession>A0A7D7S8Y3</accession>
<dbReference type="RefSeq" id="WP_182122793.1">
    <property type="nucleotide sequence ID" value="NZ_CP059567.1"/>
</dbReference>
<proteinExistence type="predicted"/>
<gene>
    <name evidence="1" type="ORF">H3L94_04260</name>
</gene>